<accession>A0A1R3L2U2</accession>
<dbReference type="GO" id="GO:0016772">
    <property type="term" value="F:transferase activity, transferring phosphorus-containing groups"/>
    <property type="evidence" value="ECO:0007669"/>
    <property type="project" value="InterPro"/>
</dbReference>
<dbReference type="InterPro" id="IPR008279">
    <property type="entry name" value="PEP-util_enz_mobile_dom"/>
</dbReference>
<keyword evidence="3" id="KW-1185">Reference proteome</keyword>
<evidence type="ECO:0000259" key="1">
    <source>
        <dbReference type="Pfam" id="PF00391"/>
    </source>
</evidence>
<reference evidence="3" key="1">
    <citation type="submission" date="2013-09" db="EMBL/GenBank/DDBJ databases">
        <title>Corchorus olitorius genome sequencing.</title>
        <authorList>
            <person name="Alam M."/>
            <person name="Haque M.S."/>
            <person name="Islam M.S."/>
            <person name="Emdad E.M."/>
            <person name="Islam M.M."/>
            <person name="Ahmed B."/>
            <person name="Halim A."/>
            <person name="Hossen Q.M.M."/>
            <person name="Hossain M.Z."/>
            <person name="Ahmed R."/>
            <person name="Khan M.M."/>
            <person name="Islam R."/>
            <person name="Rashid M.M."/>
            <person name="Khan S.A."/>
            <person name="Rahman M.S."/>
            <person name="Alam M."/>
            <person name="Yahiya A.S."/>
            <person name="Khan M.S."/>
            <person name="Azam M.S."/>
            <person name="Haque T."/>
            <person name="Lashkar M.Z.H."/>
            <person name="Akhand A.I."/>
            <person name="Morshed G."/>
            <person name="Roy S."/>
            <person name="Uddin K.S."/>
            <person name="Rabeya T."/>
            <person name="Hossain A.S."/>
            <person name="Chowdhury A."/>
            <person name="Snigdha A.R."/>
            <person name="Mortoza M.S."/>
            <person name="Matin S.A."/>
            <person name="Hoque S.M.E."/>
            <person name="Islam M.K."/>
            <person name="Roy D.K."/>
            <person name="Haider R."/>
            <person name="Moosa M.M."/>
            <person name="Elias S.M."/>
            <person name="Hasan A.M."/>
            <person name="Jahan S."/>
            <person name="Shafiuddin M."/>
            <person name="Mahmood N."/>
            <person name="Shommy N.S."/>
        </authorList>
    </citation>
    <scope>NUCLEOTIDE SEQUENCE [LARGE SCALE GENOMIC DNA]</scope>
    <source>
        <strain evidence="3">cv. O-4</strain>
    </source>
</reference>
<evidence type="ECO:0000313" key="3">
    <source>
        <dbReference type="Proteomes" id="UP000187203"/>
    </source>
</evidence>
<comment type="caution">
    <text evidence="2">The sequence shown here is derived from an EMBL/GenBank/DDBJ whole genome shotgun (WGS) entry which is preliminary data.</text>
</comment>
<dbReference type="Gene3D" id="3.50.30.10">
    <property type="entry name" value="Phosphohistidine domain"/>
    <property type="match status" value="1"/>
</dbReference>
<dbReference type="InterPro" id="IPR036637">
    <property type="entry name" value="Phosphohistidine_dom_sf"/>
</dbReference>
<feature type="non-terminal residue" evidence="2">
    <location>
        <position position="387"/>
    </location>
</feature>
<feature type="domain" description="PEP-utilising enzyme mobile" evidence="1">
    <location>
        <begin position="324"/>
        <end position="377"/>
    </location>
</feature>
<dbReference type="Pfam" id="PF00391">
    <property type="entry name" value="PEP-utilizers"/>
    <property type="match status" value="1"/>
</dbReference>
<protein>
    <recommendedName>
        <fullName evidence="1">PEP-utilising enzyme mobile domain-containing protein</fullName>
    </recommendedName>
</protein>
<name>A0A1R3L2U2_9ROSI</name>
<dbReference type="SUPFAM" id="SSF52009">
    <property type="entry name" value="Phosphohistidine domain"/>
    <property type="match status" value="1"/>
</dbReference>
<organism evidence="2 3">
    <name type="scientific">Corchorus olitorius</name>
    <dbReference type="NCBI Taxonomy" id="93759"/>
    <lineage>
        <taxon>Eukaryota</taxon>
        <taxon>Viridiplantae</taxon>
        <taxon>Streptophyta</taxon>
        <taxon>Embryophyta</taxon>
        <taxon>Tracheophyta</taxon>
        <taxon>Spermatophyta</taxon>
        <taxon>Magnoliopsida</taxon>
        <taxon>eudicotyledons</taxon>
        <taxon>Gunneridae</taxon>
        <taxon>Pentapetalae</taxon>
        <taxon>rosids</taxon>
        <taxon>malvids</taxon>
        <taxon>Malvales</taxon>
        <taxon>Malvaceae</taxon>
        <taxon>Grewioideae</taxon>
        <taxon>Apeibeae</taxon>
        <taxon>Corchorus</taxon>
    </lineage>
</organism>
<sequence length="387" mass="44240">MKRLVGEVPFVVEGSAVVAHARDIAKDGQWAKAAEFLIESIIGFPLEYANGVLRGDMTLTGNSKDQNVMLEEDNDSEKYKEKVHDLYFEKYFFDGDQLFKFSHILKGEYIEDAVDAFKSKTEKRFFLVGNNQAIVASVEDSSSAPFCYYDSEYCQSATDFYNQCSPSLKDNVKYLSKDDEQADKFIKMQKVLKEDILKACKDRNVTWENVSFKDVKGEIIERSVPMELAFAYIARDSNIWKPVSPNGLKMYNDSAFHSDLWLAMGYDIDGQEYNTNNPETAIFYHLMNEIRFKYNNAGDFDTLNDTKMSIFKGRVVFEDTKDITDKDILVLPNANLKYEAIAKKAGMIITESGGPVSHLVIVGREEMFPVIIMKDAINKLRNYRDIE</sequence>
<dbReference type="Proteomes" id="UP000187203">
    <property type="component" value="Unassembled WGS sequence"/>
</dbReference>
<dbReference type="AlphaFoldDB" id="A0A1R3L2U2"/>
<proteinExistence type="predicted"/>
<evidence type="ECO:0000313" key="2">
    <source>
        <dbReference type="EMBL" id="OMP13600.1"/>
    </source>
</evidence>
<gene>
    <name evidence="2" type="ORF">COLO4_01328</name>
</gene>
<dbReference type="EMBL" id="AWUE01003800">
    <property type="protein sequence ID" value="OMP13600.1"/>
    <property type="molecule type" value="Genomic_DNA"/>
</dbReference>